<dbReference type="AlphaFoldDB" id="C1MH13"/>
<accession>C1MH13</accession>
<keyword evidence="2" id="KW-1185">Reference proteome</keyword>
<dbReference type="EMBL" id="GG663735">
    <property type="protein sequence ID" value="EEH60124.1"/>
    <property type="molecule type" value="Genomic_DNA"/>
</dbReference>
<evidence type="ECO:0000313" key="2">
    <source>
        <dbReference type="Proteomes" id="UP000001876"/>
    </source>
</evidence>
<organism evidence="2">
    <name type="scientific">Micromonas pusilla (strain CCMP1545)</name>
    <name type="common">Picoplanktonic green alga</name>
    <dbReference type="NCBI Taxonomy" id="564608"/>
    <lineage>
        <taxon>Eukaryota</taxon>
        <taxon>Viridiplantae</taxon>
        <taxon>Chlorophyta</taxon>
        <taxon>Mamiellophyceae</taxon>
        <taxon>Mamiellales</taxon>
        <taxon>Mamiellaceae</taxon>
        <taxon>Micromonas</taxon>
    </lineage>
</organism>
<sequence>MTRRAVRVQPHERPVWMRRGLLRVDRVRVRLECGAVVPRLPERVALVLQKDGLALGDVPGVFPAFPVQPFRAVLALRRFPLLDLLLPARARGHVLLLEFRELDADARGRARRRELSRRRREHRVDGALGALLPSLLLLRRALARRLLCGLLVVARVLEHLVERRLRDRVPVHGGVARRRGDGVRRENFRREFLLSRDARVRFFPRARRRVVVAVVRDVLVLGLAVHGRGVTSARGDRVALFLPPEHPLSLAFELLVLAFFDRRASIVFDRPLLLQVRLLRLLLRVSRRESLRDDPRVRLLHGRDAALRDLLFRARLGRLASKLPPRRSRGRFRASEPHAAVVDRRDALAVSDLAVKVARE</sequence>
<evidence type="ECO:0000313" key="1">
    <source>
        <dbReference type="EMBL" id="EEH60124.1"/>
    </source>
</evidence>
<dbReference type="GeneID" id="9680514"/>
<name>C1MH13_MICPC</name>
<proteinExistence type="predicted"/>
<protein>
    <submittedName>
        <fullName evidence="1">Predicted protein</fullName>
    </submittedName>
</protein>
<gene>
    <name evidence="1" type="ORF">MICPUCDRAFT_61193</name>
</gene>
<reference evidence="1 2" key="1">
    <citation type="journal article" date="2009" name="Science">
        <title>Green evolution and dynamic adaptations revealed by genomes of the marine picoeukaryotes Micromonas.</title>
        <authorList>
            <person name="Worden A.Z."/>
            <person name="Lee J.H."/>
            <person name="Mock T."/>
            <person name="Rouze P."/>
            <person name="Simmons M.P."/>
            <person name="Aerts A.L."/>
            <person name="Allen A.E."/>
            <person name="Cuvelier M.L."/>
            <person name="Derelle E."/>
            <person name="Everett M.V."/>
            <person name="Foulon E."/>
            <person name="Grimwood J."/>
            <person name="Gundlach H."/>
            <person name="Henrissat B."/>
            <person name="Napoli C."/>
            <person name="McDonald S.M."/>
            <person name="Parker M.S."/>
            <person name="Rombauts S."/>
            <person name="Salamov A."/>
            <person name="Von Dassow P."/>
            <person name="Badger J.H."/>
            <person name="Coutinho P.M."/>
            <person name="Demir E."/>
            <person name="Dubchak I."/>
            <person name="Gentemann C."/>
            <person name="Eikrem W."/>
            <person name="Gready J.E."/>
            <person name="John U."/>
            <person name="Lanier W."/>
            <person name="Lindquist E.A."/>
            <person name="Lucas S."/>
            <person name="Mayer K.F."/>
            <person name="Moreau H."/>
            <person name="Not F."/>
            <person name="Otillar R."/>
            <person name="Panaud O."/>
            <person name="Pangilinan J."/>
            <person name="Paulsen I."/>
            <person name="Piegu B."/>
            <person name="Poliakov A."/>
            <person name="Robbens S."/>
            <person name="Schmutz J."/>
            <person name="Toulza E."/>
            <person name="Wyss T."/>
            <person name="Zelensky A."/>
            <person name="Zhou K."/>
            <person name="Armbrust E.V."/>
            <person name="Bhattacharya D."/>
            <person name="Goodenough U.W."/>
            <person name="Van de Peer Y."/>
            <person name="Grigoriev I.V."/>
        </authorList>
    </citation>
    <scope>NUCLEOTIDE SEQUENCE [LARGE SCALE GENOMIC DNA]</scope>
    <source>
        <strain evidence="1 2">CCMP1545</strain>
    </source>
</reference>
<dbReference type="KEGG" id="mpp:MICPUCDRAFT_61193"/>
<dbReference type="Proteomes" id="UP000001876">
    <property type="component" value="Unassembled WGS sequence"/>
</dbReference>
<dbReference type="RefSeq" id="XP_003054872.1">
    <property type="nucleotide sequence ID" value="XM_003054826.1"/>
</dbReference>